<evidence type="ECO:0000313" key="1">
    <source>
        <dbReference type="EMBL" id="MDR6219047.1"/>
    </source>
</evidence>
<reference evidence="1" key="1">
    <citation type="submission" date="2023-07" db="EMBL/GenBank/DDBJ databases">
        <title>Sorghum-associated microbial communities from plants grown in Nebraska, USA.</title>
        <authorList>
            <person name="Schachtman D."/>
        </authorList>
    </citation>
    <scope>NUCLEOTIDE SEQUENCE</scope>
    <source>
        <strain evidence="1">BE330</strain>
    </source>
</reference>
<organism evidence="1 2">
    <name type="scientific">Deinococcus soli</name>
    <name type="common">ex Cha et al. 2016</name>
    <dbReference type="NCBI Taxonomy" id="1309411"/>
    <lineage>
        <taxon>Bacteria</taxon>
        <taxon>Thermotogati</taxon>
        <taxon>Deinococcota</taxon>
        <taxon>Deinococci</taxon>
        <taxon>Deinococcales</taxon>
        <taxon>Deinococcaceae</taxon>
        <taxon>Deinococcus</taxon>
    </lineage>
</organism>
<dbReference type="RefSeq" id="WP_309854113.1">
    <property type="nucleotide sequence ID" value="NZ_JAVDQJ010000004.1"/>
</dbReference>
<name>A0AAE3XEI6_9DEIO</name>
<proteinExistence type="predicted"/>
<dbReference type="Proteomes" id="UP001185331">
    <property type="component" value="Unassembled WGS sequence"/>
</dbReference>
<dbReference type="EMBL" id="JAVDQK010000005">
    <property type="protein sequence ID" value="MDR6219047.1"/>
    <property type="molecule type" value="Genomic_DNA"/>
</dbReference>
<protein>
    <submittedName>
        <fullName evidence="1">Uncharacterized protein</fullName>
    </submittedName>
</protein>
<accession>A0AAE3XEI6</accession>
<sequence>MTGSITAENFSAYTLEHWNEWREGACELLDADVLTPDPGRGQYRTDPSEPLLLGAREEYGVMQLNGRTMKYHLWCELLRVEPHPRLIFQVWQDDTWKSVFMLTSPSGPLSTFYWINEQALPRED</sequence>
<comment type="caution">
    <text evidence="1">The sequence shown here is derived from an EMBL/GenBank/DDBJ whole genome shotgun (WGS) entry which is preliminary data.</text>
</comment>
<evidence type="ECO:0000313" key="2">
    <source>
        <dbReference type="Proteomes" id="UP001185331"/>
    </source>
</evidence>
<gene>
    <name evidence="1" type="ORF">J2Y00_002644</name>
</gene>
<dbReference type="AlphaFoldDB" id="A0AAE3XEI6"/>